<keyword evidence="3" id="KW-1185">Reference proteome</keyword>
<reference evidence="2 3" key="1">
    <citation type="submission" date="2023-03" db="EMBL/GenBank/DDBJ databases">
        <title>Bacillus Genome Sequencing.</title>
        <authorList>
            <person name="Dunlap C."/>
        </authorList>
    </citation>
    <scope>NUCLEOTIDE SEQUENCE [LARGE SCALE GENOMIC DNA]</scope>
    <source>
        <strain evidence="2 3">BD-525</strain>
    </source>
</reference>
<proteinExistence type="predicted"/>
<name>A0ABU6GN68_9BACL</name>
<protein>
    <submittedName>
        <fullName evidence="2">Uncharacterized protein</fullName>
    </submittedName>
</protein>
<evidence type="ECO:0000256" key="1">
    <source>
        <dbReference type="SAM" id="Phobius"/>
    </source>
</evidence>
<keyword evidence="1" id="KW-0472">Membrane</keyword>
<feature type="transmembrane region" description="Helical" evidence="1">
    <location>
        <begin position="70"/>
        <end position="91"/>
    </location>
</feature>
<keyword evidence="1" id="KW-1133">Transmembrane helix</keyword>
<sequence>MTEIKEYEKSEEKDTYQELQEKHADLWDELSVLPVKQAKELLDSFSSQIQLQHVKERSYQDLKSTLRSPWFYVTLIIGLCLPIIFYIGFIYTSLAIE</sequence>
<accession>A0ABU6GN68</accession>
<dbReference type="Proteomes" id="UP001344632">
    <property type="component" value="Unassembled WGS sequence"/>
</dbReference>
<keyword evidence="1" id="KW-0812">Transmembrane</keyword>
<organism evidence="2 3">
    <name type="scientific">Paenibacillus dokdonensis</name>
    <dbReference type="NCBI Taxonomy" id="2567944"/>
    <lineage>
        <taxon>Bacteria</taxon>
        <taxon>Bacillati</taxon>
        <taxon>Bacillota</taxon>
        <taxon>Bacilli</taxon>
        <taxon>Bacillales</taxon>
        <taxon>Paenibacillaceae</taxon>
        <taxon>Paenibacillus</taxon>
    </lineage>
</organism>
<evidence type="ECO:0000313" key="3">
    <source>
        <dbReference type="Proteomes" id="UP001344632"/>
    </source>
</evidence>
<dbReference type="EMBL" id="JARLKZ010000008">
    <property type="protein sequence ID" value="MEC0241204.1"/>
    <property type="molecule type" value="Genomic_DNA"/>
</dbReference>
<comment type="caution">
    <text evidence="2">The sequence shown here is derived from an EMBL/GenBank/DDBJ whole genome shotgun (WGS) entry which is preliminary data.</text>
</comment>
<dbReference type="RefSeq" id="WP_326088916.1">
    <property type="nucleotide sequence ID" value="NZ_JARLKZ010000008.1"/>
</dbReference>
<gene>
    <name evidence="2" type="ORF">P4H66_15230</name>
</gene>
<evidence type="ECO:0000313" key="2">
    <source>
        <dbReference type="EMBL" id="MEC0241204.1"/>
    </source>
</evidence>